<dbReference type="KEGG" id="ned:HUN01_30590"/>
<keyword evidence="2" id="KW-1185">Reference proteome</keyword>
<evidence type="ECO:0000313" key="1">
    <source>
        <dbReference type="EMBL" id="QMS91733.1"/>
    </source>
</evidence>
<dbReference type="EMBL" id="CP054698">
    <property type="protein sequence ID" value="QMS91733.1"/>
    <property type="molecule type" value="Genomic_DNA"/>
</dbReference>
<name>A0A7D7LEV3_9NOSO</name>
<accession>A0A7D7LEV3</accession>
<reference evidence="2" key="1">
    <citation type="submission" date="2020-06" db="EMBL/GenBank/DDBJ databases">
        <title>Nostoc edaphicum CCNP1411 genome.</title>
        <authorList>
            <person name="Fidor A."/>
            <person name="Grabski M."/>
            <person name="Gawor J."/>
            <person name="Gromadka R."/>
            <person name="Wegrzyn G."/>
            <person name="Mazur-Marzec H."/>
        </authorList>
    </citation>
    <scope>NUCLEOTIDE SEQUENCE [LARGE SCALE GENOMIC DNA]</scope>
    <source>
        <strain evidence="2">CCNP1411</strain>
    </source>
</reference>
<gene>
    <name evidence="1" type="ORF">HUN01_30590</name>
</gene>
<sequence>MSNFNNLTSVVTYITYKFEYGGYQLALIPVLNKRYLLLRVQRDRISLFYKQAINVKQNDVPPQQSFAFVCSDFK</sequence>
<protein>
    <submittedName>
        <fullName evidence="1">Uncharacterized protein</fullName>
    </submittedName>
</protein>
<proteinExistence type="predicted"/>
<dbReference type="Proteomes" id="UP000514713">
    <property type="component" value="Chromosome"/>
</dbReference>
<dbReference type="AlphaFoldDB" id="A0A7D7LEV3"/>
<organism evidence="1 2">
    <name type="scientific">Nostoc edaphicum CCNP1411</name>
    <dbReference type="NCBI Taxonomy" id="1472755"/>
    <lineage>
        <taxon>Bacteria</taxon>
        <taxon>Bacillati</taxon>
        <taxon>Cyanobacteriota</taxon>
        <taxon>Cyanophyceae</taxon>
        <taxon>Nostocales</taxon>
        <taxon>Nostocaceae</taxon>
        <taxon>Nostoc</taxon>
    </lineage>
</organism>
<evidence type="ECO:0000313" key="2">
    <source>
        <dbReference type="Proteomes" id="UP000514713"/>
    </source>
</evidence>
<dbReference type="RefSeq" id="WP_181929315.1">
    <property type="nucleotide sequence ID" value="NZ_CP054698.1"/>
</dbReference>